<evidence type="ECO:0000259" key="1">
    <source>
        <dbReference type="Pfam" id="PF09431"/>
    </source>
</evidence>
<dbReference type="InterPro" id="IPR030125">
    <property type="entry name" value="SPIN90/Ldb17"/>
</dbReference>
<evidence type="ECO:0000313" key="3">
    <source>
        <dbReference type="Proteomes" id="UP000075901"/>
    </source>
</evidence>
<dbReference type="GO" id="GO:0006897">
    <property type="term" value="P:endocytosis"/>
    <property type="evidence" value="ECO:0007669"/>
    <property type="project" value="TreeGrafter"/>
</dbReference>
<sequence>MTVRHHLRADFIIFLLNIIETPPENDVQEMLPDIMINLILSFNLQFENFAENVVLEAMEQFKTAKTFTEKILLLINREGRVFEFLICSTVPYLSKLMHPNALFLHISEDPVHTLKHTPMNINPVLKMLVDLFSRPETASIFYTNDNKVLIDILVRQLSDLSAGEPIRKWYLELCRKILRNTNYPEHQHRKQDLMKIFTRIFCEETECSASDQQIVREIANEFPQIFKA</sequence>
<name>A0A182SJK8_9DIPT</name>
<dbReference type="AlphaFoldDB" id="A0A182SJK8"/>
<dbReference type="Pfam" id="PF09431">
    <property type="entry name" value="SPIN90_LRD"/>
    <property type="match status" value="1"/>
</dbReference>
<evidence type="ECO:0000313" key="2">
    <source>
        <dbReference type="EnsemblMetazoa" id="AMAM008047-PA"/>
    </source>
</evidence>
<reference evidence="3" key="1">
    <citation type="submission" date="2013-09" db="EMBL/GenBank/DDBJ databases">
        <title>The Genome Sequence of Anopheles maculatus species B.</title>
        <authorList>
            <consortium name="The Broad Institute Genomics Platform"/>
            <person name="Neafsey D.E."/>
            <person name="Besansky N."/>
            <person name="Howell P."/>
            <person name="Walton C."/>
            <person name="Young S.K."/>
            <person name="Zeng Q."/>
            <person name="Gargeya S."/>
            <person name="Fitzgerald M."/>
            <person name="Haas B."/>
            <person name="Abouelleil A."/>
            <person name="Allen A.W."/>
            <person name="Alvarado L."/>
            <person name="Arachchi H.M."/>
            <person name="Berlin A.M."/>
            <person name="Chapman S.B."/>
            <person name="Gainer-Dewar J."/>
            <person name="Goldberg J."/>
            <person name="Griggs A."/>
            <person name="Gujja S."/>
            <person name="Hansen M."/>
            <person name="Howarth C."/>
            <person name="Imamovic A."/>
            <person name="Ireland A."/>
            <person name="Larimer J."/>
            <person name="McCowan C."/>
            <person name="Murphy C."/>
            <person name="Pearson M."/>
            <person name="Poon T.W."/>
            <person name="Priest M."/>
            <person name="Roberts A."/>
            <person name="Saif S."/>
            <person name="Shea T."/>
            <person name="Sisk P."/>
            <person name="Sykes S."/>
            <person name="Wortman J."/>
            <person name="Nusbaum C."/>
            <person name="Birren B."/>
        </authorList>
    </citation>
    <scope>NUCLEOTIDE SEQUENCE [LARGE SCALE GENOMIC DNA]</scope>
    <source>
        <strain evidence="3">maculatus3</strain>
    </source>
</reference>
<accession>A0A182SJK8</accession>
<dbReference type="EnsemblMetazoa" id="AMAM008047-RA">
    <property type="protein sequence ID" value="AMAM008047-PA"/>
    <property type="gene ID" value="AMAM008047"/>
</dbReference>
<keyword evidence="3" id="KW-1185">Reference proteome</keyword>
<feature type="domain" description="SPIN90/Ldb17 leucine-rich" evidence="1">
    <location>
        <begin position="29"/>
        <end position="193"/>
    </location>
</feature>
<dbReference type="Proteomes" id="UP000075901">
    <property type="component" value="Unassembled WGS sequence"/>
</dbReference>
<reference evidence="2" key="2">
    <citation type="submission" date="2020-05" db="UniProtKB">
        <authorList>
            <consortium name="EnsemblMetazoa"/>
        </authorList>
    </citation>
    <scope>IDENTIFICATION</scope>
    <source>
        <strain evidence="2">maculatus3</strain>
    </source>
</reference>
<protein>
    <submittedName>
        <fullName evidence="2">DUF2013 domain-containing protein</fullName>
    </submittedName>
</protein>
<proteinExistence type="predicted"/>
<dbReference type="PANTHER" id="PTHR13357">
    <property type="entry name" value="SH3 ADAPTER PROTEIN SPIN90 NCK INTERACTING PROTEIN WITH SH3 DOMAIN"/>
    <property type="match status" value="1"/>
</dbReference>
<dbReference type="VEuPathDB" id="VectorBase:AMAM008047"/>
<dbReference type="GO" id="GO:0071933">
    <property type="term" value="F:Arp2/3 complex binding"/>
    <property type="evidence" value="ECO:0007669"/>
    <property type="project" value="TreeGrafter"/>
</dbReference>
<dbReference type="PANTHER" id="PTHR13357:SF1">
    <property type="entry name" value="NCK-INTERACTING PROTEIN WITH SH3 DOMAIN"/>
    <property type="match status" value="1"/>
</dbReference>
<organism evidence="2 3">
    <name type="scientific">Anopheles maculatus</name>
    <dbReference type="NCBI Taxonomy" id="74869"/>
    <lineage>
        <taxon>Eukaryota</taxon>
        <taxon>Metazoa</taxon>
        <taxon>Ecdysozoa</taxon>
        <taxon>Arthropoda</taxon>
        <taxon>Hexapoda</taxon>
        <taxon>Insecta</taxon>
        <taxon>Pterygota</taxon>
        <taxon>Neoptera</taxon>
        <taxon>Endopterygota</taxon>
        <taxon>Diptera</taxon>
        <taxon>Nematocera</taxon>
        <taxon>Culicoidea</taxon>
        <taxon>Culicidae</taxon>
        <taxon>Anophelinae</taxon>
        <taxon>Anopheles</taxon>
        <taxon>Anopheles maculatus group</taxon>
    </lineage>
</organism>
<dbReference type="InterPro" id="IPR018556">
    <property type="entry name" value="SPIN90/Ldb17_LRD"/>
</dbReference>